<protein>
    <submittedName>
        <fullName evidence="1">Uncharacterized protein</fullName>
    </submittedName>
</protein>
<accession>L7N0U0</accession>
<name>L7N0U0_CIOIN</name>
<reference evidence="2" key="1">
    <citation type="journal article" date="2002" name="Science">
        <title>The draft genome of Ciona intestinalis: insights into chordate and vertebrate origins.</title>
        <authorList>
            <person name="Dehal P."/>
            <person name="Satou Y."/>
            <person name="Campbell R.K."/>
            <person name="Chapman J."/>
            <person name="Degnan B."/>
            <person name="De Tomaso A."/>
            <person name="Davidson B."/>
            <person name="Di Gregorio A."/>
            <person name="Gelpke M."/>
            <person name="Goodstein D.M."/>
            <person name="Harafuji N."/>
            <person name="Hastings K.E."/>
            <person name="Ho I."/>
            <person name="Hotta K."/>
            <person name="Huang W."/>
            <person name="Kawashima T."/>
            <person name="Lemaire P."/>
            <person name="Martinez D."/>
            <person name="Meinertzhagen I.A."/>
            <person name="Necula S."/>
            <person name="Nonaka M."/>
            <person name="Putnam N."/>
            <person name="Rash S."/>
            <person name="Saiga H."/>
            <person name="Satake M."/>
            <person name="Terry A."/>
            <person name="Yamada L."/>
            <person name="Wang H.G."/>
            <person name="Awazu S."/>
            <person name="Azumi K."/>
            <person name="Boore J."/>
            <person name="Branno M."/>
            <person name="Chin-Bow S."/>
            <person name="DeSantis R."/>
            <person name="Doyle S."/>
            <person name="Francino P."/>
            <person name="Keys D.N."/>
            <person name="Haga S."/>
            <person name="Hayashi H."/>
            <person name="Hino K."/>
            <person name="Imai K.S."/>
            <person name="Inaba K."/>
            <person name="Kano S."/>
            <person name="Kobayashi K."/>
            <person name="Kobayashi M."/>
            <person name="Lee B.I."/>
            <person name="Makabe K.W."/>
            <person name="Manohar C."/>
            <person name="Matassi G."/>
            <person name="Medina M."/>
            <person name="Mochizuki Y."/>
            <person name="Mount S."/>
            <person name="Morishita T."/>
            <person name="Miura S."/>
            <person name="Nakayama A."/>
            <person name="Nishizaka S."/>
            <person name="Nomoto H."/>
            <person name="Ohta F."/>
            <person name="Oishi K."/>
            <person name="Rigoutsos I."/>
            <person name="Sano M."/>
            <person name="Sasaki A."/>
            <person name="Sasakura Y."/>
            <person name="Shoguchi E."/>
            <person name="Shin-i T."/>
            <person name="Spagnuolo A."/>
            <person name="Stainier D."/>
            <person name="Suzuki M.M."/>
            <person name="Tassy O."/>
            <person name="Takatori N."/>
            <person name="Tokuoka M."/>
            <person name="Yagi K."/>
            <person name="Yoshizaki F."/>
            <person name="Wada S."/>
            <person name="Zhang C."/>
            <person name="Hyatt P.D."/>
            <person name="Larimer F."/>
            <person name="Detter C."/>
            <person name="Doggett N."/>
            <person name="Glavina T."/>
            <person name="Hawkins T."/>
            <person name="Richardson P."/>
            <person name="Lucas S."/>
            <person name="Kohara Y."/>
            <person name="Levine M."/>
            <person name="Satoh N."/>
            <person name="Rokhsar D.S."/>
        </authorList>
    </citation>
    <scope>NUCLEOTIDE SEQUENCE [LARGE SCALE GENOMIC DNA]</scope>
</reference>
<dbReference type="Proteomes" id="UP000008144">
    <property type="component" value="Chromosome 12"/>
</dbReference>
<evidence type="ECO:0000313" key="2">
    <source>
        <dbReference type="Proteomes" id="UP000008144"/>
    </source>
</evidence>
<dbReference type="EMBL" id="EAAA01000856">
    <property type="status" value="NOT_ANNOTATED_CDS"/>
    <property type="molecule type" value="Genomic_DNA"/>
</dbReference>
<dbReference type="AlphaFoldDB" id="L7N0U0"/>
<reference evidence="1" key="4">
    <citation type="submission" date="2025-09" db="UniProtKB">
        <authorList>
            <consortium name="Ensembl"/>
        </authorList>
    </citation>
    <scope>IDENTIFICATION</scope>
</reference>
<dbReference type="InParanoid" id="L7N0U0"/>
<reference evidence="1" key="3">
    <citation type="submission" date="2025-08" db="UniProtKB">
        <authorList>
            <consortium name="Ensembl"/>
        </authorList>
    </citation>
    <scope>IDENTIFICATION</scope>
</reference>
<sequence>MKFGRKYKMFFLIFCTEWLCLYFIRQVDANFLTVYDQVDRFILKQNN</sequence>
<dbReference type="HOGENOM" id="CLU_3177755_0_0_1"/>
<organism evidence="1 2">
    <name type="scientific">Ciona intestinalis</name>
    <name type="common">Transparent sea squirt</name>
    <name type="synonym">Ascidia intestinalis</name>
    <dbReference type="NCBI Taxonomy" id="7719"/>
    <lineage>
        <taxon>Eukaryota</taxon>
        <taxon>Metazoa</taxon>
        <taxon>Chordata</taxon>
        <taxon>Tunicata</taxon>
        <taxon>Ascidiacea</taxon>
        <taxon>Phlebobranchia</taxon>
        <taxon>Cionidae</taxon>
        <taxon>Ciona</taxon>
    </lineage>
</organism>
<evidence type="ECO:0000313" key="1">
    <source>
        <dbReference type="Ensembl" id="ENSCINP00000020673.3"/>
    </source>
</evidence>
<dbReference type="Ensembl" id="ENSCINT00000020673.3">
    <property type="protein sequence ID" value="ENSCINP00000020673.3"/>
    <property type="gene ID" value="ENSCING00000010604.3"/>
</dbReference>
<reference evidence="1" key="2">
    <citation type="journal article" date="2008" name="Genome Biol.">
        <title>Improved genome assembly and evidence-based global gene model set for the chordate Ciona intestinalis: new insight into intron and operon populations.</title>
        <authorList>
            <person name="Satou Y."/>
            <person name="Mineta K."/>
            <person name="Ogasawara M."/>
            <person name="Sasakura Y."/>
            <person name="Shoguchi E."/>
            <person name="Ueno K."/>
            <person name="Yamada L."/>
            <person name="Matsumoto J."/>
            <person name="Wasserscheid J."/>
            <person name="Dewar K."/>
            <person name="Wiley G.B."/>
            <person name="Macmil S.L."/>
            <person name="Roe B.A."/>
            <person name="Zeller R.W."/>
            <person name="Hastings K.E."/>
            <person name="Lemaire P."/>
            <person name="Lindquist E."/>
            <person name="Endo T."/>
            <person name="Hotta K."/>
            <person name="Inaba K."/>
        </authorList>
    </citation>
    <scope>NUCLEOTIDE SEQUENCE [LARGE SCALE GENOMIC DNA]</scope>
    <source>
        <strain evidence="1">wild type</strain>
    </source>
</reference>
<proteinExistence type="predicted"/>
<keyword evidence="2" id="KW-1185">Reference proteome</keyword>